<dbReference type="InterPro" id="IPR029063">
    <property type="entry name" value="SAM-dependent_MTases_sf"/>
</dbReference>
<reference evidence="4 5" key="1">
    <citation type="submission" date="2019-09" db="EMBL/GenBank/DDBJ databases">
        <title>Phylogeny of genus Pseudoclavibacter and closely related genus.</title>
        <authorList>
            <person name="Li Y."/>
        </authorList>
    </citation>
    <scope>NUCLEOTIDE SEQUENCE [LARGE SCALE GENOMIC DNA]</scope>
    <source>
        <strain evidence="4 5">THG-MD12</strain>
    </source>
</reference>
<evidence type="ECO:0000259" key="3">
    <source>
        <dbReference type="Pfam" id="PF13649"/>
    </source>
</evidence>
<organism evidence="4 5">
    <name type="scientific">Pseudoclavibacter terrae</name>
    <dbReference type="NCBI Taxonomy" id="1530195"/>
    <lineage>
        <taxon>Bacteria</taxon>
        <taxon>Bacillati</taxon>
        <taxon>Actinomycetota</taxon>
        <taxon>Actinomycetes</taxon>
        <taxon>Micrococcales</taxon>
        <taxon>Microbacteriaceae</taxon>
        <taxon>Pseudoclavibacter</taxon>
    </lineage>
</organism>
<dbReference type="RefSeq" id="WP_151424608.1">
    <property type="nucleotide sequence ID" value="NZ_WBJX01000005.1"/>
</dbReference>
<evidence type="ECO:0000313" key="4">
    <source>
        <dbReference type="EMBL" id="KAB1636899.1"/>
    </source>
</evidence>
<dbReference type="PANTHER" id="PTHR43861">
    <property type="entry name" value="TRANS-ACONITATE 2-METHYLTRANSFERASE-RELATED"/>
    <property type="match status" value="1"/>
</dbReference>
<dbReference type="Proteomes" id="UP000490386">
    <property type="component" value="Unassembled WGS sequence"/>
</dbReference>
<sequence length="233" mass="25000">MTSHHHPASAAPDASSTDAAATAEQPQAPTEFWEELYTAKPAVWSGRVNANLASVAGTLTPGRALDLGCGEGGDAIWLAQQGWRVTGIDISTVAIERARAAARAARVDGSLVDFVAGDLETWRPVEPLDLVTASFFQSPVHLPRTQILREAARMLAPGGHLLTVAHAGPPSWVENSEHPAHLFVHPEREIDELALPANEWETVIAELRTREVTSPDGAPGTLEDSVVLLRRLR</sequence>
<dbReference type="Pfam" id="PF13649">
    <property type="entry name" value="Methyltransf_25"/>
    <property type="match status" value="1"/>
</dbReference>
<name>A0A7J5AZL3_9MICO</name>
<feature type="compositionally biased region" description="Low complexity" evidence="2">
    <location>
        <begin position="8"/>
        <end position="28"/>
    </location>
</feature>
<dbReference type="GO" id="GO:0008168">
    <property type="term" value="F:methyltransferase activity"/>
    <property type="evidence" value="ECO:0007669"/>
    <property type="project" value="UniProtKB-KW"/>
</dbReference>
<feature type="region of interest" description="Disordered" evidence="2">
    <location>
        <begin position="1"/>
        <end position="28"/>
    </location>
</feature>
<keyword evidence="1 4" id="KW-0808">Transferase</keyword>
<dbReference type="EMBL" id="WBJX01000005">
    <property type="protein sequence ID" value="KAB1636899.1"/>
    <property type="molecule type" value="Genomic_DNA"/>
</dbReference>
<dbReference type="OrthoDB" id="9786503at2"/>
<dbReference type="InterPro" id="IPR041698">
    <property type="entry name" value="Methyltransf_25"/>
</dbReference>
<dbReference type="CDD" id="cd02440">
    <property type="entry name" value="AdoMet_MTases"/>
    <property type="match status" value="1"/>
</dbReference>
<keyword evidence="4" id="KW-0489">Methyltransferase</keyword>
<evidence type="ECO:0000256" key="2">
    <source>
        <dbReference type="SAM" id="MobiDB-lite"/>
    </source>
</evidence>
<keyword evidence="5" id="KW-1185">Reference proteome</keyword>
<dbReference type="GO" id="GO:0032259">
    <property type="term" value="P:methylation"/>
    <property type="evidence" value="ECO:0007669"/>
    <property type="project" value="UniProtKB-KW"/>
</dbReference>
<gene>
    <name evidence="4" type="ORF">F8O03_15200</name>
</gene>
<dbReference type="SUPFAM" id="SSF53335">
    <property type="entry name" value="S-adenosyl-L-methionine-dependent methyltransferases"/>
    <property type="match status" value="1"/>
</dbReference>
<accession>A0A7J5AZL3</accession>
<feature type="domain" description="Methyltransferase" evidence="3">
    <location>
        <begin position="65"/>
        <end position="159"/>
    </location>
</feature>
<dbReference type="AlphaFoldDB" id="A0A7J5AZL3"/>
<proteinExistence type="predicted"/>
<evidence type="ECO:0000256" key="1">
    <source>
        <dbReference type="ARBA" id="ARBA00022679"/>
    </source>
</evidence>
<evidence type="ECO:0000313" key="5">
    <source>
        <dbReference type="Proteomes" id="UP000490386"/>
    </source>
</evidence>
<dbReference type="Gene3D" id="3.40.50.150">
    <property type="entry name" value="Vaccinia Virus protein VP39"/>
    <property type="match status" value="1"/>
</dbReference>
<comment type="caution">
    <text evidence="4">The sequence shown here is derived from an EMBL/GenBank/DDBJ whole genome shotgun (WGS) entry which is preliminary data.</text>
</comment>
<protein>
    <submittedName>
        <fullName evidence="4">Class I SAM-dependent methyltransferase</fullName>
    </submittedName>
</protein>